<accession>A0ABS0XM28</accession>
<dbReference type="InterPro" id="IPR006680">
    <property type="entry name" value="Amidohydro-rel"/>
</dbReference>
<feature type="domain" description="Amidohydrolase-related" evidence="2">
    <location>
        <begin position="4"/>
        <end position="274"/>
    </location>
</feature>
<reference evidence="4" key="1">
    <citation type="submission" date="2020-12" db="EMBL/GenBank/DDBJ databases">
        <title>Hymenobacter sp.</title>
        <authorList>
            <person name="Kim M.K."/>
        </authorList>
    </citation>
    <scope>NUCLEOTIDE SEQUENCE [LARGE SCALE GENOMIC DNA]</scope>
    <source>
        <strain evidence="4">BT553</strain>
    </source>
</reference>
<dbReference type="InterPro" id="IPR032466">
    <property type="entry name" value="Metal_Hydrolase"/>
</dbReference>
<sequence length="277" mass="30615">MRTIDAHQHFWRYDPVALGWIDPATALAQDRLPPDVRVAMDRAGIDGSIAVQASQTEAETLWLLALTERYPWIAGVVGWADLCAPDIADRIATLRHPRLVGLRHVVQDEPDDRFMLRDDFTNGVRAATAAGLAYDILVYPRQAGHVPAFLDRVGDGRFILDHGGKPPIAAGGWQPWADAIARTARYPGVWCKLSGLVTEADHAAWRPDDLARYVDHLLDCFGPDRLIFGSDWPVCMLAADYARVHAVAMEHITARCPDHVDAIFGGNAKAAYRLPDQ</sequence>
<comment type="similarity">
    <text evidence="1">Belongs to the metallo-dependent hydrolases superfamily.</text>
</comment>
<proteinExistence type="inferred from homology"/>
<dbReference type="EMBL" id="JAELXS010000002">
    <property type="protein sequence ID" value="MBJ6121099.1"/>
    <property type="molecule type" value="Genomic_DNA"/>
</dbReference>
<comment type="caution">
    <text evidence="3">The sequence shown here is derived from an EMBL/GenBank/DDBJ whole genome shotgun (WGS) entry which is preliminary data.</text>
</comment>
<evidence type="ECO:0000259" key="2">
    <source>
        <dbReference type="Pfam" id="PF04909"/>
    </source>
</evidence>
<dbReference type="SUPFAM" id="SSF51556">
    <property type="entry name" value="Metallo-dependent hydrolases"/>
    <property type="match status" value="1"/>
</dbReference>
<protein>
    <submittedName>
        <fullName evidence="3">Amidohydrolase family protein</fullName>
    </submittedName>
</protein>
<keyword evidence="4" id="KW-1185">Reference proteome</keyword>
<dbReference type="Pfam" id="PF04909">
    <property type="entry name" value="Amidohydro_2"/>
    <property type="match status" value="1"/>
</dbReference>
<dbReference type="InterPro" id="IPR052350">
    <property type="entry name" value="Metallo-dep_Lactonases"/>
</dbReference>
<dbReference type="Proteomes" id="UP000640426">
    <property type="component" value="Unassembled WGS sequence"/>
</dbReference>
<name>A0ABS0XM28_9SPHN</name>
<gene>
    <name evidence="3" type="ORF">JAO74_04750</name>
</gene>
<dbReference type="PANTHER" id="PTHR43569">
    <property type="entry name" value="AMIDOHYDROLASE"/>
    <property type="match status" value="1"/>
</dbReference>
<dbReference type="Gene3D" id="3.20.20.140">
    <property type="entry name" value="Metal-dependent hydrolases"/>
    <property type="match status" value="1"/>
</dbReference>
<dbReference type="RefSeq" id="WP_199035670.1">
    <property type="nucleotide sequence ID" value="NZ_JAELXS010000002.1"/>
</dbReference>
<evidence type="ECO:0000313" key="4">
    <source>
        <dbReference type="Proteomes" id="UP000640426"/>
    </source>
</evidence>
<evidence type="ECO:0000313" key="3">
    <source>
        <dbReference type="EMBL" id="MBJ6121099.1"/>
    </source>
</evidence>
<dbReference type="PANTHER" id="PTHR43569:SF2">
    <property type="entry name" value="AMIDOHYDROLASE-RELATED DOMAIN-CONTAINING PROTEIN"/>
    <property type="match status" value="1"/>
</dbReference>
<organism evidence="3 4">
    <name type="scientific">Sphingomonas mollis</name>
    <dbReference type="NCBI Taxonomy" id="2795726"/>
    <lineage>
        <taxon>Bacteria</taxon>
        <taxon>Pseudomonadati</taxon>
        <taxon>Pseudomonadota</taxon>
        <taxon>Alphaproteobacteria</taxon>
        <taxon>Sphingomonadales</taxon>
        <taxon>Sphingomonadaceae</taxon>
        <taxon>Sphingomonas</taxon>
    </lineage>
</organism>
<evidence type="ECO:0000256" key="1">
    <source>
        <dbReference type="ARBA" id="ARBA00038310"/>
    </source>
</evidence>